<proteinExistence type="predicted"/>
<sequence>MVAKTKMQKGKWFLLYSLCGFIVFIFIGIFYYLFTIALMENRQFVNYYYPGQMSIEMSKNKGNFIRTINPNTIEITDSLAYQHIKKDLEIYLCEAFYFKSYGVFNLFQHRIDRREYVCLNINSTYSEILLIQYDDGLMHSIGDSNSYRNIFENGEGMQVRIFSRDTVPIVQMHFINLRK</sequence>
<keyword evidence="3" id="KW-1185">Reference proteome</keyword>
<organism evidence="2 3">
    <name type="scientific">Sphingobacterium multivorum</name>
    <dbReference type="NCBI Taxonomy" id="28454"/>
    <lineage>
        <taxon>Bacteria</taxon>
        <taxon>Pseudomonadati</taxon>
        <taxon>Bacteroidota</taxon>
        <taxon>Sphingobacteriia</taxon>
        <taxon>Sphingobacteriales</taxon>
        <taxon>Sphingobacteriaceae</taxon>
        <taxon>Sphingobacterium</taxon>
    </lineage>
</organism>
<protein>
    <submittedName>
        <fullName evidence="2">Uncharacterized protein</fullName>
    </submittedName>
</protein>
<keyword evidence="1" id="KW-0812">Transmembrane</keyword>
<name>A0ABX7CN19_SPHMU</name>
<evidence type="ECO:0000313" key="2">
    <source>
        <dbReference type="EMBL" id="QQT52146.1"/>
    </source>
</evidence>
<feature type="transmembrane region" description="Helical" evidence="1">
    <location>
        <begin position="12"/>
        <end position="34"/>
    </location>
</feature>
<keyword evidence="1" id="KW-1133">Transmembrane helix</keyword>
<evidence type="ECO:0000256" key="1">
    <source>
        <dbReference type="SAM" id="Phobius"/>
    </source>
</evidence>
<reference evidence="2 3" key="1">
    <citation type="submission" date="2021-01" db="EMBL/GenBank/DDBJ databases">
        <title>FDA dAtabase for Regulatory Grade micrObial Sequences (FDA-ARGOS): Supporting development and validation of Infectious Disease Dx tests.</title>
        <authorList>
            <person name="Sproer C."/>
            <person name="Gronow S."/>
            <person name="Severitt S."/>
            <person name="Schroder I."/>
            <person name="Tallon L."/>
            <person name="Sadzewicz L."/>
            <person name="Zhao X."/>
            <person name="Boylan J."/>
            <person name="Ott S."/>
            <person name="Bowen H."/>
            <person name="Vavikolanu K."/>
            <person name="Mehta A."/>
            <person name="Aluvathingal J."/>
            <person name="Nadendla S."/>
            <person name="Lowell S."/>
            <person name="Myers T."/>
            <person name="Yan Y."/>
            <person name="Sichtig H."/>
        </authorList>
    </citation>
    <scope>NUCLEOTIDE SEQUENCE [LARGE SCALE GENOMIC DNA]</scope>
    <source>
        <strain evidence="2 3">FDAARGOS_1141</strain>
    </source>
</reference>
<evidence type="ECO:0000313" key="3">
    <source>
        <dbReference type="Proteomes" id="UP000595498"/>
    </source>
</evidence>
<gene>
    <name evidence="2" type="ORF">I6I98_17955</name>
</gene>
<dbReference type="Proteomes" id="UP000595498">
    <property type="component" value="Chromosome"/>
</dbReference>
<keyword evidence="1" id="KW-0472">Membrane</keyword>
<dbReference type="EMBL" id="CP068224">
    <property type="protein sequence ID" value="QQT52146.1"/>
    <property type="molecule type" value="Genomic_DNA"/>
</dbReference>
<accession>A0ABX7CN19</accession>